<dbReference type="Proteomes" id="UP000188533">
    <property type="component" value="Unassembled WGS sequence"/>
</dbReference>
<reference evidence="1 2" key="2">
    <citation type="submission" date="2017-02" db="EMBL/GenBank/DDBJ databases">
        <title>A genome survey and senescence transcriptome analysis in Lentinula edodes.</title>
        <authorList>
            <person name="Sakamoto Y."/>
            <person name="Nakade K."/>
            <person name="Sato S."/>
            <person name="Yoshida Y."/>
            <person name="Miyazaki K."/>
            <person name="Natsume S."/>
            <person name="Konno N."/>
        </authorList>
    </citation>
    <scope>NUCLEOTIDE SEQUENCE [LARGE SCALE GENOMIC DNA]</scope>
    <source>
        <strain evidence="1 2">NBRC 111202</strain>
    </source>
</reference>
<comment type="caution">
    <text evidence="1">The sequence shown here is derived from an EMBL/GenBank/DDBJ whole genome shotgun (WGS) entry which is preliminary data.</text>
</comment>
<accession>A0A1Q3ELP6</accession>
<name>A0A1Q3ELP6_LENED</name>
<evidence type="ECO:0000313" key="2">
    <source>
        <dbReference type="Proteomes" id="UP000188533"/>
    </source>
</evidence>
<gene>
    <name evidence="1" type="ORF">LENED_010160</name>
</gene>
<sequence>MELLTSLDFHTHLMGLKSYLGNPQNSIKNDGSFLHDGNMFVYSLPRQEGHGKPKPCVITIAGRVLSTGNNTGMTGNYVSSKSSAKSGKRTALLGRPYVEGVASDWDNSIQNLKDIIGRLTNGDGYDVAYLWQDDDADANDGALRFGSPLFRPLKTGETKDSSIAQVIPTGKEHTDFWMDAMNGFAFTDFPAFDMEGCKIANKDVQSSIEGATVGLDVLVRGWKFKADKKWGFALDLKRLSIIAPPEDDEEVELPALPSSQGSTSSAAGIFTLH</sequence>
<proteinExistence type="predicted"/>
<keyword evidence="2" id="KW-1185">Reference proteome</keyword>
<protein>
    <submittedName>
        <fullName evidence="1">Uncharacterized protein</fullName>
    </submittedName>
</protein>
<dbReference type="EMBL" id="BDGU01000582">
    <property type="protein sequence ID" value="GAW08119.1"/>
    <property type="molecule type" value="Genomic_DNA"/>
</dbReference>
<organism evidence="1 2">
    <name type="scientific">Lentinula edodes</name>
    <name type="common">Shiitake mushroom</name>
    <name type="synonym">Lentinus edodes</name>
    <dbReference type="NCBI Taxonomy" id="5353"/>
    <lineage>
        <taxon>Eukaryota</taxon>
        <taxon>Fungi</taxon>
        <taxon>Dikarya</taxon>
        <taxon>Basidiomycota</taxon>
        <taxon>Agaricomycotina</taxon>
        <taxon>Agaricomycetes</taxon>
        <taxon>Agaricomycetidae</taxon>
        <taxon>Agaricales</taxon>
        <taxon>Marasmiineae</taxon>
        <taxon>Omphalotaceae</taxon>
        <taxon>Lentinula</taxon>
    </lineage>
</organism>
<evidence type="ECO:0000313" key="1">
    <source>
        <dbReference type="EMBL" id="GAW08119.1"/>
    </source>
</evidence>
<reference evidence="1 2" key="1">
    <citation type="submission" date="2016-08" db="EMBL/GenBank/DDBJ databases">
        <authorList>
            <consortium name="Lentinula edodes genome sequencing consortium"/>
            <person name="Sakamoto Y."/>
            <person name="Nakade K."/>
            <person name="Sato S."/>
            <person name="Yoshida Y."/>
            <person name="Miyazaki K."/>
            <person name="Natsume S."/>
            <person name="Konno N."/>
        </authorList>
    </citation>
    <scope>NUCLEOTIDE SEQUENCE [LARGE SCALE GENOMIC DNA]</scope>
    <source>
        <strain evidence="1 2">NBRC 111202</strain>
    </source>
</reference>
<dbReference type="AlphaFoldDB" id="A0A1Q3ELP6"/>